<protein>
    <submittedName>
        <fullName evidence="2">Uncharacterized protein</fullName>
    </submittedName>
</protein>
<dbReference type="InterPro" id="IPR029058">
    <property type="entry name" value="AB_hydrolase_fold"/>
</dbReference>
<evidence type="ECO:0000313" key="2">
    <source>
        <dbReference type="EMBL" id="RDI64786.1"/>
    </source>
</evidence>
<evidence type="ECO:0000256" key="1">
    <source>
        <dbReference type="SAM" id="MobiDB-lite"/>
    </source>
</evidence>
<dbReference type="AlphaFoldDB" id="A0A370I259"/>
<proteinExistence type="predicted"/>
<comment type="caution">
    <text evidence="2">The sequence shown here is derived from an EMBL/GenBank/DDBJ whole genome shotgun (WGS) entry which is preliminary data.</text>
</comment>
<organism evidence="2 3">
    <name type="scientific">Nocardia pseudobrasiliensis</name>
    <dbReference type="NCBI Taxonomy" id="45979"/>
    <lineage>
        <taxon>Bacteria</taxon>
        <taxon>Bacillati</taxon>
        <taxon>Actinomycetota</taxon>
        <taxon>Actinomycetes</taxon>
        <taxon>Mycobacteriales</taxon>
        <taxon>Nocardiaceae</taxon>
        <taxon>Nocardia</taxon>
    </lineage>
</organism>
<dbReference type="Proteomes" id="UP000254869">
    <property type="component" value="Unassembled WGS sequence"/>
</dbReference>
<name>A0A370I259_9NOCA</name>
<feature type="region of interest" description="Disordered" evidence="1">
    <location>
        <begin position="1"/>
        <end position="20"/>
    </location>
</feature>
<evidence type="ECO:0000313" key="3">
    <source>
        <dbReference type="Proteomes" id="UP000254869"/>
    </source>
</evidence>
<dbReference type="EMBL" id="QQBC01000007">
    <property type="protein sequence ID" value="RDI64786.1"/>
    <property type="molecule type" value="Genomic_DNA"/>
</dbReference>
<reference evidence="2 3" key="1">
    <citation type="submission" date="2018-07" db="EMBL/GenBank/DDBJ databases">
        <title>Genomic Encyclopedia of Type Strains, Phase IV (KMG-IV): sequencing the most valuable type-strain genomes for metagenomic binning, comparative biology and taxonomic classification.</title>
        <authorList>
            <person name="Goeker M."/>
        </authorList>
    </citation>
    <scope>NUCLEOTIDE SEQUENCE [LARGE SCALE GENOMIC DNA]</scope>
    <source>
        <strain evidence="2 3">DSM 44290</strain>
    </source>
</reference>
<dbReference type="STRING" id="1210086.GCA_001613105_02414"/>
<accession>A0A370I259</accession>
<dbReference type="RefSeq" id="WP_067996412.1">
    <property type="nucleotide sequence ID" value="NZ_QQBC01000007.1"/>
</dbReference>
<sequence length="104" mass="11725">MTSQQIEEVGDANPSLNAFRQHGTGWKRQLTMRDSAHYDFTDFPSLVPTIARPAAGRYVGPIAADRATTLVREYVAAMFDKFLRNRTDTPIDRQPTDPEIVSTR</sequence>
<dbReference type="Gene3D" id="3.40.50.1820">
    <property type="entry name" value="alpha/beta hydrolase"/>
    <property type="match status" value="1"/>
</dbReference>
<gene>
    <name evidence="2" type="ORF">DFR76_107162</name>
</gene>
<keyword evidence="3" id="KW-1185">Reference proteome</keyword>